<dbReference type="AlphaFoldDB" id="A0A846QL65"/>
<gene>
    <name evidence="1" type="ORF">GGR42_000158</name>
</gene>
<evidence type="ECO:0000313" key="2">
    <source>
        <dbReference type="Proteomes" id="UP000590442"/>
    </source>
</evidence>
<comment type="caution">
    <text evidence="1">The sequence shown here is derived from an EMBL/GenBank/DDBJ whole genome shotgun (WGS) entry which is preliminary data.</text>
</comment>
<sequence length="47" mass="5568">MEEIYAKKNETCELIKAQPETVQFLLNYSKSMHIVDYDGLKFENNKN</sequence>
<protein>
    <submittedName>
        <fullName evidence="1">Uncharacterized protein</fullName>
    </submittedName>
</protein>
<proteinExistence type="predicted"/>
<dbReference type="EMBL" id="JAATJJ010000001">
    <property type="protein sequence ID" value="NJB69696.1"/>
    <property type="molecule type" value="Genomic_DNA"/>
</dbReference>
<dbReference type="RefSeq" id="WP_167959880.1">
    <property type="nucleotide sequence ID" value="NZ_JAATJJ010000001.1"/>
</dbReference>
<evidence type="ECO:0000313" key="1">
    <source>
        <dbReference type="EMBL" id="NJB69696.1"/>
    </source>
</evidence>
<organism evidence="1 2">
    <name type="scientific">Saonia flava</name>
    <dbReference type="NCBI Taxonomy" id="523696"/>
    <lineage>
        <taxon>Bacteria</taxon>
        <taxon>Pseudomonadati</taxon>
        <taxon>Bacteroidota</taxon>
        <taxon>Flavobacteriia</taxon>
        <taxon>Flavobacteriales</taxon>
        <taxon>Flavobacteriaceae</taxon>
        <taxon>Saonia</taxon>
    </lineage>
</organism>
<dbReference type="Proteomes" id="UP000590442">
    <property type="component" value="Unassembled WGS sequence"/>
</dbReference>
<name>A0A846QL65_9FLAO</name>
<reference evidence="1 2" key="1">
    <citation type="submission" date="2020-03" db="EMBL/GenBank/DDBJ databases">
        <title>Genomic Encyclopedia of Type Strains, Phase IV (KMG-IV): sequencing the most valuable type-strain genomes for metagenomic binning, comparative biology and taxonomic classification.</title>
        <authorList>
            <person name="Goeker M."/>
        </authorList>
    </citation>
    <scope>NUCLEOTIDE SEQUENCE [LARGE SCALE GENOMIC DNA]</scope>
    <source>
        <strain evidence="1 2">DSM 29762</strain>
    </source>
</reference>
<keyword evidence="2" id="KW-1185">Reference proteome</keyword>
<accession>A0A846QL65</accession>